<protein>
    <submittedName>
        <fullName evidence="2">Uncharacterized protein</fullName>
    </submittedName>
</protein>
<organism evidence="2 3">
    <name type="scientific">Crucibulum laeve</name>
    <dbReference type="NCBI Taxonomy" id="68775"/>
    <lineage>
        <taxon>Eukaryota</taxon>
        <taxon>Fungi</taxon>
        <taxon>Dikarya</taxon>
        <taxon>Basidiomycota</taxon>
        <taxon>Agaricomycotina</taxon>
        <taxon>Agaricomycetes</taxon>
        <taxon>Agaricomycetidae</taxon>
        <taxon>Agaricales</taxon>
        <taxon>Agaricineae</taxon>
        <taxon>Nidulariaceae</taxon>
        <taxon>Crucibulum</taxon>
    </lineage>
</organism>
<sequence length="63" mass="7310">MQSISRGSQLCLCFAIWAIYSPQLFSFMLSHQYLGILVSGFHMVFIGFRVSRNHGTWKLGNYY</sequence>
<evidence type="ECO:0000256" key="1">
    <source>
        <dbReference type="SAM" id="Phobius"/>
    </source>
</evidence>
<feature type="transmembrane region" description="Helical" evidence="1">
    <location>
        <begin position="7"/>
        <end position="25"/>
    </location>
</feature>
<gene>
    <name evidence="2" type="ORF">BDQ12DRAFT_473844</name>
</gene>
<dbReference type="AlphaFoldDB" id="A0A5C3LJ38"/>
<keyword evidence="3" id="KW-1185">Reference proteome</keyword>
<evidence type="ECO:0000313" key="3">
    <source>
        <dbReference type="Proteomes" id="UP000308652"/>
    </source>
</evidence>
<accession>A0A5C3LJ38</accession>
<dbReference type="Proteomes" id="UP000308652">
    <property type="component" value="Unassembled WGS sequence"/>
</dbReference>
<proteinExistence type="predicted"/>
<feature type="transmembrane region" description="Helical" evidence="1">
    <location>
        <begin position="31"/>
        <end position="50"/>
    </location>
</feature>
<keyword evidence="1" id="KW-1133">Transmembrane helix</keyword>
<reference evidence="2 3" key="1">
    <citation type="journal article" date="2019" name="Nat. Ecol. Evol.">
        <title>Megaphylogeny resolves global patterns of mushroom evolution.</title>
        <authorList>
            <person name="Varga T."/>
            <person name="Krizsan K."/>
            <person name="Foldi C."/>
            <person name="Dima B."/>
            <person name="Sanchez-Garcia M."/>
            <person name="Sanchez-Ramirez S."/>
            <person name="Szollosi G.J."/>
            <person name="Szarkandi J.G."/>
            <person name="Papp V."/>
            <person name="Albert L."/>
            <person name="Andreopoulos W."/>
            <person name="Angelini C."/>
            <person name="Antonin V."/>
            <person name="Barry K.W."/>
            <person name="Bougher N.L."/>
            <person name="Buchanan P."/>
            <person name="Buyck B."/>
            <person name="Bense V."/>
            <person name="Catcheside P."/>
            <person name="Chovatia M."/>
            <person name="Cooper J."/>
            <person name="Damon W."/>
            <person name="Desjardin D."/>
            <person name="Finy P."/>
            <person name="Geml J."/>
            <person name="Haridas S."/>
            <person name="Hughes K."/>
            <person name="Justo A."/>
            <person name="Karasinski D."/>
            <person name="Kautmanova I."/>
            <person name="Kiss B."/>
            <person name="Kocsube S."/>
            <person name="Kotiranta H."/>
            <person name="LaButti K.M."/>
            <person name="Lechner B.E."/>
            <person name="Liimatainen K."/>
            <person name="Lipzen A."/>
            <person name="Lukacs Z."/>
            <person name="Mihaltcheva S."/>
            <person name="Morgado L.N."/>
            <person name="Niskanen T."/>
            <person name="Noordeloos M.E."/>
            <person name="Ohm R.A."/>
            <person name="Ortiz-Santana B."/>
            <person name="Ovrebo C."/>
            <person name="Racz N."/>
            <person name="Riley R."/>
            <person name="Savchenko A."/>
            <person name="Shiryaev A."/>
            <person name="Soop K."/>
            <person name="Spirin V."/>
            <person name="Szebenyi C."/>
            <person name="Tomsovsky M."/>
            <person name="Tulloss R.E."/>
            <person name="Uehling J."/>
            <person name="Grigoriev I.V."/>
            <person name="Vagvolgyi C."/>
            <person name="Papp T."/>
            <person name="Martin F.M."/>
            <person name="Miettinen O."/>
            <person name="Hibbett D.S."/>
            <person name="Nagy L.G."/>
        </authorList>
    </citation>
    <scope>NUCLEOTIDE SEQUENCE [LARGE SCALE GENOMIC DNA]</scope>
    <source>
        <strain evidence="2 3">CBS 166.37</strain>
    </source>
</reference>
<evidence type="ECO:0000313" key="2">
    <source>
        <dbReference type="EMBL" id="TFK32820.1"/>
    </source>
</evidence>
<name>A0A5C3LJ38_9AGAR</name>
<keyword evidence="1" id="KW-0812">Transmembrane</keyword>
<keyword evidence="1" id="KW-0472">Membrane</keyword>
<dbReference type="EMBL" id="ML213662">
    <property type="protein sequence ID" value="TFK32820.1"/>
    <property type="molecule type" value="Genomic_DNA"/>
</dbReference>